<name>F9NY60_9ACTN</name>
<dbReference type="Gene3D" id="3.40.960.10">
    <property type="entry name" value="VSR Endonuclease"/>
    <property type="match status" value="1"/>
</dbReference>
<dbReference type="Proteomes" id="UP000007832">
    <property type="component" value="Unassembled WGS sequence"/>
</dbReference>
<evidence type="ECO:0000313" key="1">
    <source>
        <dbReference type="EMBL" id="EGR94478.1"/>
    </source>
</evidence>
<dbReference type="EMBL" id="AFUN01000047">
    <property type="protein sequence ID" value="EGR94478.1"/>
    <property type="molecule type" value="Genomic_DNA"/>
</dbReference>
<sequence length="341" mass="39106">MGFRTEVIHRIETGWRKTALATTTFDVRNLGERLNRRGVARIHRHSYVRGQADRAVARGEAVRILPGVVAATALARDPRIIIRALLLWHRDIVLVGKAALLMLGMKAPGTNRSMDFYGVNEVEAFSTTRRLTRPGIRVRRWHMPHRFVTEREQVRIATAEVSVLILAVQGEWEWVCEALRQRIVTPESCREARKSLTGRYPKAKVDAALADICLAAWSIPELEMGRMLRATGITGHKPNHKVRVGDRYYYLDQAFEAEKVALEIDGRLVHGTIEGFEATMMRSAHLDRHGWKVLHVTPTMFRENPRFVLEWLASHLHRRHRPRIMFTESALRRIMNGSVLV</sequence>
<dbReference type="STRING" id="1574624.GCA_001642025_01703"/>
<protein>
    <recommendedName>
        <fullName evidence="3">DUF559 domain-containing protein</fullName>
    </recommendedName>
</protein>
<comment type="caution">
    <text evidence="1">The sequence shown here is derived from an EMBL/GenBank/DDBJ whole genome shotgun (WGS) entry which is preliminary data.</text>
</comment>
<proteinExistence type="predicted"/>
<dbReference type="SUPFAM" id="SSF52980">
    <property type="entry name" value="Restriction endonuclease-like"/>
    <property type="match status" value="1"/>
</dbReference>
<dbReference type="InterPro" id="IPR011335">
    <property type="entry name" value="Restrct_endonuc-II-like"/>
</dbReference>
<evidence type="ECO:0000313" key="2">
    <source>
        <dbReference type="Proteomes" id="UP000007832"/>
    </source>
</evidence>
<dbReference type="PATRIC" id="fig|1051006.4.peg.2132"/>
<evidence type="ECO:0008006" key="3">
    <source>
        <dbReference type="Google" id="ProtNLM"/>
    </source>
</evidence>
<dbReference type="AlphaFoldDB" id="F9NY60"/>
<reference evidence="1 2" key="1">
    <citation type="submission" date="2011-07" db="EMBL/GenBank/DDBJ databases">
        <title>Genome Sequence of Propionibacterium acnes SK182B-JCVI.</title>
        <authorList>
            <person name="Durkin A.S."/>
            <person name="Madupu R."/>
            <person name="Hostetler J."/>
            <person name="Radune D."/>
            <person name="Torralba M."/>
            <person name="Methe B."/>
            <person name="Sutton G."/>
            <person name="Strausberg R.L."/>
            <person name="Nelson K.E."/>
        </authorList>
    </citation>
    <scope>NUCLEOTIDE SEQUENCE [LARGE SCALE GENOMIC DNA]</scope>
    <source>
        <strain evidence="1 2">SK182B-JCVI</strain>
    </source>
</reference>
<dbReference type="eggNOG" id="COG2852">
    <property type="taxonomic scope" value="Bacteria"/>
</dbReference>
<accession>F9NY60</accession>
<gene>
    <name evidence="1" type="ORF">HMPREF1162_1562</name>
</gene>
<organism evidence="1 2">
    <name type="scientific">[Propionibacterium] namnetense SK182B-JCVI</name>
    <dbReference type="NCBI Taxonomy" id="1051006"/>
    <lineage>
        <taxon>Bacteria</taxon>
        <taxon>Bacillati</taxon>
        <taxon>Actinomycetota</taxon>
        <taxon>Actinomycetes</taxon>
        <taxon>Propionibacteriales</taxon>
        <taxon>Propionibacteriaceae</taxon>
        <taxon>Cutibacterium</taxon>
    </lineage>
</organism>